<keyword evidence="2" id="KW-1185">Reference proteome</keyword>
<dbReference type="OrthoDB" id="1523296at2"/>
<comment type="caution">
    <text evidence="1">The sequence shown here is derived from an EMBL/GenBank/DDBJ whole genome shotgun (WGS) entry which is preliminary data.</text>
</comment>
<dbReference type="EMBL" id="SLZR01000006">
    <property type="protein sequence ID" value="TCS41299.1"/>
    <property type="molecule type" value="Genomic_DNA"/>
</dbReference>
<gene>
    <name evidence="1" type="ORF">BCF53_10630</name>
</gene>
<sequence length="324" mass="35898">MESSVWQQSPVLKDILANGHRYHFHQLLMLLEQLLPKGRASEFNARVKIRPDTSLAFPASDIRSVAAISGQRFEVVCRFLGLYGVDSPLPQYFLDDVTAEDAAGKQLQTFLDIFNHRLYGLLHQAWKKQSPFTQLDESGLYQRLIRATTGQYWHSSSDAMAYGGNFIGSARSSESLEDILREAMSLEELNIDSDVISWVPIEDGLCLNGQQALGLDTCLGDAIPVIGRKVEVQIGPVSHDVSQALQPKQQMGQKMAGILKEFLPDGVDFDVSIQLTPKFSHNWQLGSEQSLLSVHSILGEASGKGLTFKMTSKQFETNSAQQVA</sequence>
<dbReference type="Proteomes" id="UP000295793">
    <property type="component" value="Unassembled WGS sequence"/>
</dbReference>
<reference evidence="1 2" key="1">
    <citation type="submission" date="2019-03" db="EMBL/GenBank/DDBJ databases">
        <title>Genomic Encyclopedia of Archaeal and Bacterial Type Strains, Phase II (KMG-II): from individual species to whole genera.</title>
        <authorList>
            <person name="Goeker M."/>
        </authorList>
    </citation>
    <scope>NUCLEOTIDE SEQUENCE [LARGE SCALE GENOMIC DNA]</scope>
    <source>
        <strain evidence="1 2">DSM 15388</strain>
    </source>
</reference>
<protein>
    <submittedName>
        <fullName evidence="1">Type VI secretion system protein ImpH</fullName>
    </submittedName>
</protein>
<dbReference type="PANTHER" id="PTHR35564">
    <property type="match status" value="1"/>
</dbReference>
<name>A0A4R3I5Y0_9GAMM</name>
<dbReference type="InterPro" id="IPR010732">
    <property type="entry name" value="T6SS_TssG-like"/>
</dbReference>
<dbReference type="PANTHER" id="PTHR35564:SF3">
    <property type="entry name" value="TYPE VI SECRETION SYSTEM BASEPLATE SUBUNIT TSSG"/>
    <property type="match status" value="1"/>
</dbReference>
<dbReference type="Pfam" id="PF06996">
    <property type="entry name" value="T6SS_TssG"/>
    <property type="match status" value="1"/>
</dbReference>
<proteinExistence type="predicted"/>
<dbReference type="RefSeq" id="WP_132701274.1">
    <property type="nucleotide sequence ID" value="NZ_SLZR01000006.1"/>
</dbReference>
<organism evidence="1 2">
    <name type="scientific">Reinekea marinisedimentorum</name>
    <dbReference type="NCBI Taxonomy" id="230495"/>
    <lineage>
        <taxon>Bacteria</taxon>
        <taxon>Pseudomonadati</taxon>
        <taxon>Pseudomonadota</taxon>
        <taxon>Gammaproteobacteria</taxon>
        <taxon>Oceanospirillales</taxon>
        <taxon>Saccharospirillaceae</taxon>
        <taxon>Reinekea</taxon>
    </lineage>
</organism>
<evidence type="ECO:0000313" key="1">
    <source>
        <dbReference type="EMBL" id="TCS41299.1"/>
    </source>
</evidence>
<dbReference type="NCBIfam" id="TIGR03347">
    <property type="entry name" value="VI_chp_1"/>
    <property type="match status" value="1"/>
</dbReference>
<dbReference type="AlphaFoldDB" id="A0A4R3I5Y0"/>
<evidence type="ECO:0000313" key="2">
    <source>
        <dbReference type="Proteomes" id="UP000295793"/>
    </source>
</evidence>
<accession>A0A4R3I5Y0</accession>